<protein>
    <recommendedName>
        <fullName evidence="5">Peroxin/Ferlin domain-containing protein</fullName>
    </recommendedName>
</protein>
<evidence type="ECO:0000256" key="1">
    <source>
        <dbReference type="PROSITE-ProRule" id="PRU00117"/>
    </source>
</evidence>
<reference evidence="3" key="1">
    <citation type="submission" date="2022-11" db="EMBL/GenBank/DDBJ databases">
        <authorList>
            <person name="Scott C."/>
            <person name="Bruce N."/>
        </authorList>
    </citation>
    <scope>NUCLEOTIDE SEQUENCE</scope>
</reference>
<name>A0A9P1MB82_9PEZI</name>
<evidence type="ECO:0000256" key="2">
    <source>
        <dbReference type="SAM" id="MobiDB-lite"/>
    </source>
</evidence>
<dbReference type="PROSITE" id="PS50084">
    <property type="entry name" value="KH_TYPE_1"/>
    <property type="match status" value="1"/>
</dbReference>
<evidence type="ECO:0008006" key="5">
    <source>
        <dbReference type="Google" id="ProtNLM"/>
    </source>
</evidence>
<organism evidence="3 4">
    <name type="scientific">Parascedosporium putredinis</name>
    <dbReference type="NCBI Taxonomy" id="1442378"/>
    <lineage>
        <taxon>Eukaryota</taxon>
        <taxon>Fungi</taxon>
        <taxon>Dikarya</taxon>
        <taxon>Ascomycota</taxon>
        <taxon>Pezizomycotina</taxon>
        <taxon>Sordariomycetes</taxon>
        <taxon>Hypocreomycetidae</taxon>
        <taxon>Microascales</taxon>
        <taxon>Microascaceae</taxon>
        <taxon>Parascedosporium</taxon>
    </lineage>
</organism>
<keyword evidence="1" id="KW-0694">RNA-binding</keyword>
<dbReference type="OrthoDB" id="72441at2759"/>
<dbReference type="AlphaFoldDB" id="A0A9P1MB82"/>
<feature type="compositionally biased region" description="Polar residues" evidence="2">
    <location>
        <begin position="36"/>
        <end position="86"/>
    </location>
</feature>
<sequence>MPRVRTSRRVSGLKETDYDHEIALVDDDGAPDILVNDSSKSNVSVGASRGEPSTQPQDTNVSPGSSAESGNASPTGDGTQPTSGSAEQAGREGRGHGRGPSIEILDATPSVVKTTTTKSRKKLSKAPTREGDDVVDILYENERGGILCGVTLFSSKALGNLDPPPWTNSFHKTSPTDPQTTQLPDPTWEWAWPEWRIHHHHDVDEGGWEYSFMFSKRFSWHGPHWWNSFVRRRAWIRKRVKKDPECLLATATDPHLLSTDYFTVVSPSSSRQSHSRSRSRGSSTGVASARLSFSSQRSDAESVFDPVHDRIADMDTLLHVLRKARIDREKLEAVGNYLEHGSGDLHNLGPHMHEIMVIFVFQASRKLLLSNISSALDHTTQELEKEATPELQERKASLEIAVKHADEEVRKLAYWSDIKGMVEKGKPPTVSDHPRDGERNGKALIRAALLAPPGPGTGHLSRTKPGLRRNTTRKGCISGLPGAAQAPSSRRAANTWDKVPNLKPIANKSLRVPKNPELVKPLLSYPTSRARMRNEAAVHRSVTSQIMQEEHLKAQGLAMPSWTDTLRLLEKRTPKRNRPWTKHALKIVVPTEYIKTLTTNLDNNIWDIHGRTGCEIELYKGMEGDGRSAVLLSGDDVAVNDATHIILDVCEDAQVFAPDPSNPDASLLRGDPVLAKEICIASKITHQPRSLMKDRKSPYFWNHRLEDLPKPRTWDQFSFFQYIRTLTLVKLRPHRAIEFYGTPQATDEVVMVLIHEAFRDRSAADAVTAARAPPFTQLQIRKLPVDVDVFNKFLYGSAKVRDLNNFNQMLNFMDGYGCVPNYSTWRFFLQMVSDEQAKRDIVRSMDSLGLLQNPHAVNDMVRDLVGFDMHRAVEGGKTVKEFCKQMDEAYGPTWPSVTALNRMLNVCGHFGRSDMCFELLDHFETEYRKLPTTTTFITMLTTMRVTNDFPGALSLLERIEKLPWCNKSHHFTRDLSTIAWNSKTERLLGYFGMPAYVPLEIRNSFNEELATHPEQKEHKGAVISKLIRTVWHGYNPIIPLSEMIKKAWAYDKQLMALCDEYSGQPGSHVLSISDSVRDKTLEIPVKGGREGKTRKVTIRLTTAAIFHNHPDEWFRNPRNYPYVRFSPSRVLIMSHQSQPTLQAHNQETPSSGRIRQRPTPQTRRQPRRRKSLMMKTSRSG</sequence>
<gene>
    <name evidence="3" type="ORF">PPNO1_LOCUS4815</name>
</gene>
<evidence type="ECO:0000313" key="4">
    <source>
        <dbReference type="Proteomes" id="UP000838763"/>
    </source>
</evidence>
<feature type="compositionally biased region" description="Basic and acidic residues" evidence="2">
    <location>
        <begin position="12"/>
        <end position="23"/>
    </location>
</feature>
<keyword evidence="4" id="KW-1185">Reference proteome</keyword>
<feature type="compositionally biased region" description="Basic residues" evidence="2">
    <location>
        <begin position="461"/>
        <end position="471"/>
    </location>
</feature>
<dbReference type="InterPro" id="IPR011990">
    <property type="entry name" value="TPR-like_helical_dom_sf"/>
</dbReference>
<dbReference type="Gene3D" id="1.25.40.10">
    <property type="entry name" value="Tetratricopeptide repeat domain"/>
    <property type="match status" value="1"/>
</dbReference>
<evidence type="ECO:0000313" key="3">
    <source>
        <dbReference type="EMBL" id="CAI4215095.1"/>
    </source>
</evidence>
<feature type="region of interest" description="Disordered" evidence="2">
    <location>
        <begin position="450"/>
        <end position="471"/>
    </location>
</feature>
<dbReference type="Proteomes" id="UP000838763">
    <property type="component" value="Unassembled WGS sequence"/>
</dbReference>
<proteinExistence type="predicted"/>
<feature type="region of interest" description="Disordered" evidence="2">
    <location>
        <begin position="267"/>
        <end position="286"/>
    </location>
</feature>
<feature type="compositionally biased region" description="Low complexity" evidence="2">
    <location>
        <begin position="108"/>
        <end position="117"/>
    </location>
</feature>
<feature type="region of interest" description="Disordered" evidence="2">
    <location>
        <begin position="1"/>
        <end position="129"/>
    </location>
</feature>
<comment type="caution">
    <text evidence="3">The sequence shown here is derived from an EMBL/GenBank/DDBJ whole genome shotgun (WGS) entry which is preliminary data.</text>
</comment>
<dbReference type="EMBL" id="CALLCH030000012">
    <property type="protein sequence ID" value="CAI4215095.1"/>
    <property type="molecule type" value="Genomic_DNA"/>
</dbReference>
<feature type="region of interest" description="Disordered" evidence="2">
    <location>
        <begin position="1138"/>
        <end position="1180"/>
    </location>
</feature>
<feature type="compositionally biased region" description="Polar residues" evidence="2">
    <location>
        <begin position="1138"/>
        <end position="1153"/>
    </location>
</feature>
<dbReference type="GO" id="GO:0003723">
    <property type="term" value="F:RNA binding"/>
    <property type="evidence" value="ECO:0007669"/>
    <property type="project" value="UniProtKB-UniRule"/>
</dbReference>
<accession>A0A9P1MB82</accession>